<evidence type="ECO:0000259" key="1">
    <source>
        <dbReference type="Pfam" id="PF00534"/>
    </source>
</evidence>
<evidence type="ECO:0000313" key="3">
    <source>
        <dbReference type="Proteomes" id="UP000230392"/>
    </source>
</evidence>
<accession>A0A2G9YAM9</accession>
<name>A0A2G9YAM9_9BACT</name>
<dbReference type="InterPro" id="IPR001296">
    <property type="entry name" value="Glyco_trans_1"/>
</dbReference>
<feature type="domain" description="Glycosyl transferase family 1" evidence="1">
    <location>
        <begin position="193"/>
        <end position="334"/>
    </location>
</feature>
<organism evidence="2 3">
    <name type="scientific">bacterium (Candidatus Ratteibacteria) CG23_combo_of_CG06-09_8_20_14_all_48_7</name>
    <dbReference type="NCBI Taxonomy" id="2014292"/>
    <lineage>
        <taxon>Bacteria</taxon>
        <taxon>Candidatus Ratteibacteria</taxon>
    </lineage>
</organism>
<dbReference type="Proteomes" id="UP000230392">
    <property type="component" value="Unassembled WGS sequence"/>
</dbReference>
<sequence>MRISIIATAGKKVSGQTRVLLEYAYSLVTRGHQVAVVKPFLRHFGEDGRLTRRLNLSFRKGFYFITGPKIRNYSVAWFEANFPFLTIPYVSDFYLSDADFLIFSSPGFIGPISGLSEKKGKPVFLVQSSQYVRNPVPDPPEAFLLAAISSSNERILKTKLPHREIALLVNGVNLNKFSNPAKVFRPAVTVGMIFYQKRPVHKGIEDGIRAFDLVHRKFPYLKLRMAGERREKWLPSYIEFWDGINQENLVRFYRSLDIFLYPSRLDACPLTPMEALACKCGLVTTDVAGISDFTIPGKTALSSPVGDVAALARNLASLVENSEKLKELSIAGYEKIKGFSYENQTKKLEEILKNSF</sequence>
<dbReference type="CDD" id="cd03801">
    <property type="entry name" value="GT4_PimA-like"/>
    <property type="match status" value="1"/>
</dbReference>
<gene>
    <name evidence="2" type="ORF">COX46_03290</name>
</gene>
<dbReference type="PANTHER" id="PTHR12526">
    <property type="entry name" value="GLYCOSYLTRANSFERASE"/>
    <property type="match status" value="1"/>
</dbReference>
<dbReference type="SUPFAM" id="SSF53756">
    <property type="entry name" value="UDP-Glycosyltransferase/glycogen phosphorylase"/>
    <property type="match status" value="1"/>
</dbReference>
<comment type="caution">
    <text evidence="2">The sequence shown here is derived from an EMBL/GenBank/DDBJ whole genome shotgun (WGS) entry which is preliminary data.</text>
</comment>
<dbReference type="EMBL" id="PCRF01000160">
    <property type="protein sequence ID" value="PIP16270.1"/>
    <property type="molecule type" value="Genomic_DNA"/>
</dbReference>
<dbReference type="AlphaFoldDB" id="A0A2G9YAM9"/>
<evidence type="ECO:0000313" key="2">
    <source>
        <dbReference type="EMBL" id="PIP16270.1"/>
    </source>
</evidence>
<dbReference type="Gene3D" id="3.40.50.2000">
    <property type="entry name" value="Glycogen Phosphorylase B"/>
    <property type="match status" value="2"/>
</dbReference>
<protein>
    <recommendedName>
        <fullName evidence="1">Glycosyl transferase family 1 domain-containing protein</fullName>
    </recommendedName>
</protein>
<dbReference type="Pfam" id="PF00534">
    <property type="entry name" value="Glycos_transf_1"/>
    <property type="match status" value="1"/>
</dbReference>
<dbReference type="GO" id="GO:0016757">
    <property type="term" value="F:glycosyltransferase activity"/>
    <property type="evidence" value="ECO:0007669"/>
    <property type="project" value="InterPro"/>
</dbReference>
<proteinExistence type="predicted"/>
<reference evidence="2 3" key="1">
    <citation type="submission" date="2017-09" db="EMBL/GenBank/DDBJ databases">
        <title>Depth-based differentiation of microbial function through sediment-hosted aquifers and enrichment of novel symbionts in the deep terrestrial subsurface.</title>
        <authorList>
            <person name="Probst A.J."/>
            <person name="Ladd B."/>
            <person name="Jarett J.K."/>
            <person name="Geller-Mcgrath D.E."/>
            <person name="Sieber C.M."/>
            <person name="Emerson J.B."/>
            <person name="Anantharaman K."/>
            <person name="Thomas B.C."/>
            <person name="Malmstrom R."/>
            <person name="Stieglmeier M."/>
            <person name="Klingl A."/>
            <person name="Woyke T."/>
            <person name="Ryan C.M."/>
            <person name="Banfield J.F."/>
        </authorList>
    </citation>
    <scope>NUCLEOTIDE SEQUENCE [LARGE SCALE GENOMIC DNA]</scope>
    <source>
        <strain evidence="2">CG23_combo_of_CG06-09_8_20_14_all_48_7</strain>
    </source>
</reference>